<feature type="compositionally biased region" description="Basic and acidic residues" evidence="2">
    <location>
        <begin position="249"/>
        <end position="260"/>
    </location>
</feature>
<evidence type="ECO:0000256" key="2">
    <source>
        <dbReference type="SAM" id="MobiDB-lite"/>
    </source>
</evidence>
<accession>A0A8X6XDY4</accession>
<dbReference type="AlphaFoldDB" id="A0A8X6XDY4"/>
<proteinExistence type="predicted"/>
<protein>
    <submittedName>
        <fullName evidence="3">Uncharacterized protein</fullName>
    </submittedName>
</protein>
<dbReference type="Proteomes" id="UP000886998">
    <property type="component" value="Unassembled WGS sequence"/>
</dbReference>
<gene>
    <name evidence="3" type="primary">NCL1_47773</name>
    <name evidence="3" type="ORF">TNIN_161311</name>
</gene>
<reference evidence="3" key="1">
    <citation type="submission" date="2020-08" db="EMBL/GenBank/DDBJ databases">
        <title>Multicomponent nature underlies the extraordinary mechanical properties of spider dragline silk.</title>
        <authorList>
            <person name="Kono N."/>
            <person name="Nakamura H."/>
            <person name="Mori M."/>
            <person name="Yoshida Y."/>
            <person name="Ohtoshi R."/>
            <person name="Malay A.D."/>
            <person name="Moran D.A.P."/>
            <person name="Tomita M."/>
            <person name="Numata K."/>
            <person name="Arakawa K."/>
        </authorList>
    </citation>
    <scope>NUCLEOTIDE SEQUENCE</scope>
</reference>
<evidence type="ECO:0000313" key="4">
    <source>
        <dbReference type="Proteomes" id="UP000886998"/>
    </source>
</evidence>
<organism evidence="3 4">
    <name type="scientific">Trichonephila inaurata madagascariensis</name>
    <dbReference type="NCBI Taxonomy" id="2747483"/>
    <lineage>
        <taxon>Eukaryota</taxon>
        <taxon>Metazoa</taxon>
        <taxon>Ecdysozoa</taxon>
        <taxon>Arthropoda</taxon>
        <taxon>Chelicerata</taxon>
        <taxon>Arachnida</taxon>
        <taxon>Araneae</taxon>
        <taxon>Araneomorphae</taxon>
        <taxon>Entelegynae</taxon>
        <taxon>Araneoidea</taxon>
        <taxon>Nephilidae</taxon>
        <taxon>Trichonephila</taxon>
        <taxon>Trichonephila inaurata</taxon>
    </lineage>
</organism>
<name>A0A8X6XDY4_9ARAC</name>
<keyword evidence="4" id="KW-1185">Reference proteome</keyword>
<dbReference type="OrthoDB" id="6466720at2759"/>
<evidence type="ECO:0000256" key="1">
    <source>
        <dbReference type="SAM" id="Coils"/>
    </source>
</evidence>
<feature type="coiled-coil region" evidence="1">
    <location>
        <begin position="263"/>
        <end position="290"/>
    </location>
</feature>
<evidence type="ECO:0000313" key="3">
    <source>
        <dbReference type="EMBL" id="GFY50905.1"/>
    </source>
</evidence>
<keyword evidence="1" id="KW-0175">Coiled coil</keyword>
<dbReference type="EMBL" id="BMAV01007788">
    <property type="protein sequence ID" value="GFY50905.1"/>
    <property type="molecule type" value="Genomic_DNA"/>
</dbReference>
<feature type="region of interest" description="Disordered" evidence="2">
    <location>
        <begin position="231"/>
        <end position="261"/>
    </location>
</feature>
<comment type="caution">
    <text evidence="3">The sequence shown here is derived from an EMBL/GenBank/DDBJ whole genome shotgun (WGS) entry which is preliminary data.</text>
</comment>
<sequence>MASDPIFRHLMQEFFPYSFEETSDSLFKFNQKFTPKGPLSKNLLNLIAEAFLAIETVVHETWARRLAIIQRSMMQSAELYICHLMCICFTEQQIVTDIYDLFLNVIVLVRYITRMIFYTTGKKLFKLASRILTVFFENSLREDFMKHGGWERLEKHILNRKYHEYYNECARYDFITESIPQDLKEKIRPSLSFSNELPEYINVRITDLTRKVISSVESSLLNEISSPKSNKEISVSKEAEGASSTEANVLKDSDMPRSSEKQINLCESRLNQLEEKLKGLISIFELLETE</sequence>
<feature type="compositionally biased region" description="Basic and acidic residues" evidence="2">
    <location>
        <begin position="231"/>
        <end position="240"/>
    </location>
</feature>